<dbReference type="HOGENOM" id="CLU_1516457_0_0_9"/>
<gene>
    <name evidence="2" type="ORF">DJ90_1602</name>
</gene>
<evidence type="ECO:0000313" key="3">
    <source>
        <dbReference type="Proteomes" id="UP000029278"/>
    </source>
</evidence>
<name>A0A090ZAH5_PAEMA</name>
<reference evidence="2 3" key="1">
    <citation type="submission" date="2014-04" db="EMBL/GenBank/DDBJ databases">
        <authorList>
            <person name="Bishop-Lilly K.A."/>
            <person name="Broomall S.M."/>
            <person name="Chain P.S."/>
            <person name="Chertkov O."/>
            <person name="Coyne S.R."/>
            <person name="Daligault H.E."/>
            <person name="Davenport K.W."/>
            <person name="Erkkila T."/>
            <person name="Frey K.G."/>
            <person name="Gibbons H.S."/>
            <person name="Gu W."/>
            <person name="Jaissle J."/>
            <person name="Johnson S.L."/>
            <person name="Koroleva G.I."/>
            <person name="Ladner J.T."/>
            <person name="Lo C.-C."/>
            <person name="Minogue T.D."/>
            <person name="Munk C."/>
            <person name="Palacios G.F."/>
            <person name="Redden C.L."/>
            <person name="Rosenzweig C.N."/>
            <person name="Scholz M.B."/>
            <person name="Teshima H."/>
            <person name="Xu Y."/>
        </authorList>
    </citation>
    <scope>NUCLEOTIDE SEQUENCE [LARGE SCALE GENOMIC DNA]</scope>
    <source>
        <strain evidence="2 3">8244</strain>
    </source>
</reference>
<keyword evidence="3" id="KW-1185">Reference proteome</keyword>
<dbReference type="OrthoDB" id="583767at2"/>
<dbReference type="EMBL" id="JMQA01000029">
    <property type="protein sequence ID" value="KFN08284.1"/>
    <property type="molecule type" value="Genomic_DNA"/>
</dbReference>
<evidence type="ECO:0000313" key="2">
    <source>
        <dbReference type="EMBL" id="KFN08284.1"/>
    </source>
</evidence>
<dbReference type="Pfam" id="PF13676">
    <property type="entry name" value="TIR_2"/>
    <property type="match status" value="1"/>
</dbReference>
<sequence>MNTNKGVVINGGKFHGNVVSIGNMNVNNYHSEQETSDKVNSQKHKYDVALSYAGEDRSYVEIIAKELKARDIKVFYDEFEEASLWGKDLSVYLDQLFSEHAAFCVMFISEIYTKKVWCNLERNSAMHRQYRDGEYILPVCLDQTSIPGITDRYGFLEAKDYSPVQLADVIVKKLNEV</sequence>
<dbReference type="InterPro" id="IPR000157">
    <property type="entry name" value="TIR_dom"/>
</dbReference>
<dbReference type="SUPFAM" id="SSF52200">
    <property type="entry name" value="Toll/Interleukin receptor TIR domain"/>
    <property type="match status" value="1"/>
</dbReference>
<dbReference type="PROSITE" id="PS50104">
    <property type="entry name" value="TIR"/>
    <property type="match status" value="1"/>
</dbReference>
<dbReference type="GeneID" id="77007506"/>
<feature type="domain" description="TIR" evidence="1">
    <location>
        <begin position="44"/>
        <end position="177"/>
    </location>
</feature>
<organism evidence="2 3">
    <name type="scientific">Paenibacillus macerans</name>
    <name type="common">Bacillus macerans</name>
    <dbReference type="NCBI Taxonomy" id="44252"/>
    <lineage>
        <taxon>Bacteria</taxon>
        <taxon>Bacillati</taxon>
        <taxon>Bacillota</taxon>
        <taxon>Bacilli</taxon>
        <taxon>Bacillales</taxon>
        <taxon>Paenibacillaceae</taxon>
        <taxon>Paenibacillus</taxon>
    </lineage>
</organism>
<dbReference type="PATRIC" id="fig|44252.3.peg.3218"/>
<dbReference type="Gene3D" id="3.40.50.10140">
    <property type="entry name" value="Toll/interleukin-1 receptor homology (TIR) domain"/>
    <property type="match status" value="1"/>
</dbReference>
<protein>
    <submittedName>
        <fullName evidence="2">TIR domain protein</fullName>
    </submittedName>
</protein>
<dbReference type="AlphaFoldDB" id="A0A090ZAH5"/>
<dbReference type="GO" id="GO:0007165">
    <property type="term" value="P:signal transduction"/>
    <property type="evidence" value="ECO:0007669"/>
    <property type="project" value="InterPro"/>
</dbReference>
<evidence type="ECO:0000259" key="1">
    <source>
        <dbReference type="PROSITE" id="PS50104"/>
    </source>
</evidence>
<proteinExistence type="predicted"/>
<dbReference type="SMART" id="SM00255">
    <property type="entry name" value="TIR"/>
    <property type="match status" value="1"/>
</dbReference>
<dbReference type="Proteomes" id="UP000029278">
    <property type="component" value="Unassembled WGS sequence"/>
</dbReference>
<accession>A0A090ZAH5</accession>
<dbReference type="RefSeq" id="WP_051985469.1">
    <property type="nucleotide sequence ID" value="NZ_JAKOBR010000018.1"/>
</dbReference>
<comment type="caution">
    <text evidence="2">The sequence shown here is derived from an EMBL/GenBank/DDBJ whole genome shotgun (WGS) entry which is preliminary data.</text>
</comment>
<dbReference type="STRING" id="44252.DJ90_1602"/>
<dbReference type="InterPro" id="IPR035897">
    <property type="entry name" value="Toll_tir_struct_dom_sf"/>
</dbReference>